<dbReference type="OrthoDB" id="409725at2759"/>
<feature type="transmembrane region" description="Helical" evidence="6">
    <location>
        <begin position="385"/>
        <end position="408"/>
    </location>
</feature>
<dbReference type="InterPro" id="IPR000595">
    <property type="entry name" value="cNMP-bd_dom"/>
</dbReference>
<feature type="transmembrane region" description="Helical" evidence="6">
    <location>
        <begin position="82"/>
        <end position="105"/>
    </location>
</feature>
<organism evidence="9 10">
    <name type="scientific">Pythium oligandrum</name>
    <name type="common">Mycoparasitic fungus</name>
    <dbReference type="NCBI Taxonomy" id="41045"/>
    <lineage>
        <taxon>Eukaryota</taxon>
        <taxon>Sar</taxon>
        <taxon>Stramenopiles</taxon>
        <taxon>Oomycota</taxon>
        <taxon>Peronosporomycetes</taxon>
        <taxon>Pythiales</taxon>
        <taxon>Pythiaceae</taxon>
        <taxon>Pythium</taxon>
    </lineage>
</organism>
<dbReference type="PANTHER" id="PTHR43310:SF2">
    <property type="entry name" value="SLC26A_SULP TRANSPORTER DOMAIN-CONTAINING PROTEIN"/>
    <property type="match status" value="1"/>
</dbReference>
<dbReference type="InterPro" id="IPR052706">
    <property type="entry name" value="Membrane-Transporter-like"/>
</dbReference>
<dbReference type="Pfam" id="PF01740">
    <property type="entry name" value="STAS"/>
    <property type="match status" value="1"/>
</dbReference>
<dbReference type="CDD" id="cd00038">
    <property type="entry name" value="CAP_ED"/>
    <property type="match status" value="1"/>
</dbReference>
<keyword evidence="3 6" id="KW-1133">Transmembrane helix</keyword>
<evidence type="ECO:0000256" key="4">
    <source>
        <dbReference type="ARBA" id="ARBA00023136"/>
    </source>
</evidence>
<dbReference type="AlphaFoldDB" id="A0A8K1CEJ6"/>
<dbReference type="PROSITE" id="PS50801">
    <property type="entry name" value="STAS"/>
    <property type="match status" value="1"/>
</dbReference>
<feature type="transmembrane region" description="Helical" evidence="6">
    <location>
        <begin position="311"/>
        <end position="334"/>
    </location>
</feature>
<evidence type="ECO:0008006" key="11">
    <source>
        <dbReference type="Google" id="ProtNLM"/>
    </source>
</evidence>
<dbReference type="Gene3D" id="3.30.750.24">
    <property type="entry name" value="STAS domain"/>
    <property type="match status" value="1"/>
</dbReference>
<feature type="transmembrane region" description="Helical" evidence="6">
    <location>
        <begin position="415"/>
        <end position="438"/>
    </location>
</feature>
<reference evidence="9" key="1">
    <citation type="submission" date="2019-03" db="EMBL/GenBank/DDBJ databases">
        <title>Long read genome sequence of the mycoparasitic Pythium oligandrum ATCC 38472 isolated from sugarbeet rhizosphere.</title>
        <authorList>
            <person name="Gaulin E."/>
        </authorList>
    </citation>
    <scope>NUCLEOTIDE SEQUENCE</scope>
    <source>
        <strain evidence="9">ATCC 38472_TT</strain>
    </source>
</reference>
<dbReference type="CDD" id="cd07042">
    <property type="entry name" value="STAS_SulP_like_sulfate_transporter"/>
    <property type="match status" value="1"/>
</dbReference>
<keyword evidence="10" id="KW-1185">Reference proteome</keyword>
<evidence type="ECO:0000259" key="8">
    <source>
        <dbReference type="PROSITE" id="PS50801"/>
    </source>
</evidence>
<feature type="compositionally biased region" description="Polar residues" evidence="5">
    <location>
        <begin position="779"/>
        <end position="797"/>
    </location>
</feature>
<dbReference type="PROSITE" id="PS50042">
    <property type="entry name" value="CNMP_BINDING_3"/>
    <property type="match status" value="1"/>
</dbReference>
<dbReference type="Pfam" id="PF00916">
    <property type="entry name" value="Sulfate_transp"/>
    <property type="match status" value="1"/>
</dbReference>
<dbReference type="GO" id="GO:0016020">
    <property type="term" value="C:membrane"/>
    <property type="evidence" value="ECO:0007669"/>
    <property type="project" value="UniProtKB-SubCell"/>
</dbReference>
<feature type="transmembrane region" description="Helical" evidence="6">
    <location>
        <begin position="51"/>
        <end position="76"/>
    </location>
</feature>
<evidence type="ECO:0000313" key="9">
    <source>
        <dbReference type="EMBL" id="TMW61103.1"/>
    </source>
</evidence>
<comment type="subcellular location">
    <subcellularLocation>
        <location evidence="1">Membrane</location>
        <topology evidence="1">Multi-pass membrane protein</topology>
    </subcellularLocation>
</comment>
<dbReference type="SUPFAM" id="SSF52091">
    <property type="entry name" value="SpoIIaa-like"/>
    <property type="match status" value="1"/>
</dbReference>
<keyword evidence="2 6" id="KW-0812">Transmembrane</keyword>
<protein>
    <recommendedName>
        <fullName evidence="11">Sulfate transporter</fullName>
    </recommendedName>
</protein>
<dbReference type="PANTHER" id="PTHR43310">
    <property type="entry name" value="SULFATE TRANSPORTER YBAR-RELATED"/>
    <property type="match status" value="1"/>
</dbReference>
<evidence type="ECO:0000256" key="3">
    <source>
        <dbReference type="ARBA" id="ARBA00022989"/>
    </source>
</evidence>
<keyword evidence="4 6" id="KW-0472">Membrane</keyword>
<feature type="transmembrane region" description="Helical" evidence="6">
    <location>
        <begin position="176"/>
        <end position="197"/>
    </location>
</feature>
<comment type="caution">
    <text evidence="9">The sequence shown here is derived from an EMBL/GenBank/DDBJ whole genome shotgun (WGS) entry which is preliminary data.</text>
</comment>
<feature type="transmembrane region" description="Helical" evidence="6">
    <location>
        <begin position="450"/>
        <end position="477"/>
    </location>
</feature>
<dbReference type="InterPro" id="IPR002645">
    <property type="entry name" value="STAS_dom"/>
</dbReference>
<feature type="domain" description="Cyclic nucleotide-binding" evidence="7">
    <location>
        <begin position="723"/>
        <end position="787"/>
    </location>
</feature>
<evidence type="ECO:0000256" key="2">
    <source>
        <dbReference type="ARBA" id="ARBA00022692"/>
    </source>
</evidence>
<dbReference type="SUPFAM" id="SSF51206">
    <property type="entry name" value="cAMP-binding domain-like"/>
    <property type="match status" value="1"/>
</dbReference>
<feature type="domain" description="STAS" evidence="8">
    <location>
        <begin position="511"/>
        <end position="640"/>
    </location>
</feature>
<proteinExistence type="predicted"/>
<accession>A0A8K1CEJ6</accession>
<feature type="transmembrane region" description="Helical" evidence="6">
    <location>
        <begin position="243"/>
        <end position="263"/>
    </location>
</feature>
<dbReference type="InterPro" id="IPR014710">
    <property type="entry name" value="RmlC-like_jellyroll"/>
</dbReference>
<dbReference type="InterPro" id="IPR036513">
    <property type="entry name" value="STAS_dom_sf"/>
</dbReference>
<dbReference type="InterPro" id="IPR018490">
    <property type="entry name" value="cNMP-bd_dom_sf"/>
</dbReference>
<dbReference type="EMBL" id="SPLM01000077">
    <property type="protein sequence ID" value="TMW61103.1"/>
    <property type="molecule type" value="Genomic_DNA"/>
</dbReference>
<evidence type="ECO:0000259" key="7">
    <source>
        <dbReference type="PROSITE" id="PS50042"/>
    </source>
</evidence>
<feature type="transmembrane region" description="Helical" evidence="6">
    <location>
        <begin position="143"/>
        <end position="164"/>
    </location>
</feature>
<sequence>MDAASGRPRLDDTHVILQSPAHGLRVPKPAAKMDKPCLVSTKMLVESGIQAVVTGMIIAVVLCPVMIGFVTMIYGHQEFEPVMAVLTKIIFLSSVAHQLAITFLSPLPFAIAQTQDAGLIFLSTMAASIMNQLGVAVPLEERIATVVVHLSICTALVGLGLIVLGKLRLASRVQYLPTPVIGGYLAFIGFFMVKGGISLMTGTNLTGFSSWGQLFTTHQMALLLPGVVCGFALSLITARYQHFAVFPACILLMPVGFFVALWMTGTSIEEARAYGFLSPATAPIAITDVYGLFDFSNIHWSVMFPSQLPTLFGMFIVVAFAASLDIASICMGTGCTMDYNEQLQTVGASNLFSGLTGGYTGSYIFSQTVFSFRFHPAAIEKHHPGFSRLIGFSLAACEFAIVLVPFSLTSIIPKFLFGSVMIFIGIELLKTWMIGVYAKLLTVEYVTVVATFIFLNAFGVQLGLAAGVGLAALCFLVEYSRSQTVTLVQKSSNVVRNADQHELLYGSSTARQGSLMKNQPIVTVELQGHIFFGSATRIQKRVKRAVYVYPEQTTQSERSDQRDERLPLLSTSSLVNLEGTPCTDRHRGPTRFVVIDFSHVSGLDATAARSCFLALKMLFKRHKITVVYCGMKENIEFLLRANDVFPAEDHDGELCHITSDADLALDWCEQQLILAAAKRRSLNSGRSLQAFLPSATQELSLPLVFNAYLSTERRNTPAVTQAIEDVVQQFTIQKWKPNDRIFMVGEAAESWFVLLRGQVTLYTTSATSVATGSPHFGSPSVSNLRQRRYGSNGQHQPHSQDRSSSSSDASDGSDRELVSRVRAGCIFGDMDFMLQQGRSIDAVCTEENTVTAVISRSKMEKLLQTQPQVAFVLQEVILRASYMTLAEKLHSIVI</sequence>
<evidence type="ECO:0000313" key="10">
    <source>
        <dbReference type="Proteomes" id="UP000794436"/>
    </source>
</evidence>
<dbReference type="Gene3D" id="2.60.120.10">
    <property type="entry name" value="Jelly Rolls"/>
    <property type="match status" value="1"/>
</dbReference>
<feature type="transmembrane region" description="Helical" evidence="6">
    <location>
        <begin position="217"/>
        <end position="236"/>
    </location>
</feature>
<feature type="region of interest" description="Disordered" evidence="5">
    <location>
        <begin position="771"/>
        <end position="814"/>
    </location>
</feature>
<gene>
    <name evidence="9" type="ORF">Poli38472_013566</name>
</gene>
<feature type="transmembrane region" description="Helical" evidence="6">
    <location>
        <begin position="117"/>
        <end position="137"/>
    </location>
</feature>
<name>A0A8K1CEJ6_PYTOL</name>
<dbReference type="InterPro" id="IPR011547">
    <property type="entry name" value="SLC26A/SulP_dom"/>
</dbReference>
<evidence type="ECO:0000256" key="6">
    <source>
        <dbReference type="SAM" id="Phobius"/>
    </source>
</evidence>
<dbReference type="Proteomes" id="UP000794436">
    <property type="component" value="Unassembled WGS sequence"/>
</dbReference>
<evidence type="ECO:0000256" key="1">
    <source>
        <dbReference type="ARBA" id="ARBA00004141"/>
    </source>
</evidence>
<evidence type="ECO:0000256" key="5">
    <source>
        <dbReference type="SAM" id="MobiDB-lite"/>
    </source>
</evidence>